<dbReference type="InParanoid" id="E4XYE0"/>
<protein>
    <submittedName>
        <fullName evidence="1">Uncharacterized protein</fullName>
    </submittedName>
</protein>
<evidence type="ECO:0000313" key="2">
    <source>
        <dbReference type="Proteomes" id="UP000001307"/>
    </source>
</evidence>
<sequence>MDSALASKINSVASTLWAEITALNPSFEEFSKNAEVCFFASEGSSNGVYQAYIRDEAKDYYPLCIRQPDVDSELQKVDLLIGGCISVFVSSSSTYLSSQMCRDGDLRLAIRLTSASGWSEPRIEIMLMHVFTLVPRVEVKQWEIIKSKLLTLVKKKNNEENKVKMSQISAEEYFEEFGIENPINPNHELDWCSNAAAVTEFADRLPMAARPMTRRLAALAVGEEWYGRFAGWIIFGRQGKVLNLCRWRDGGIAGEASYELALSRDPADRHYPICSSWAGTRISGN</sequence>
<evidence type="ECO:0000313" key="1">
    <source>
        <dbReference type="EMBL" id="CBY17752.1"/>
    </source>
</evidence>
<gene>
    <name evidence="1" type="ORF">GSOID_T00009716001</name>
</gene>
<keyword evidence="2" id="KW-1185">Reference proteome</keyword>
<name>E4XYE0_OIKDI</name>
<dbReference type="EMBL" id="FN653321">
    <property type="protein sequence ID" value="CBY17752.1"/>
    <property type="molecule type" value="Genomic_DNA"/>
</dbReference>
<organism evidence="1">
    <name type="scientific">Oikopleura dioica</name>
    <name type="common">Tunicate</name>
    <dbReference type="NCBI Taxonomy" id="34765"/>
    <lineage>
        <taxon>Eukaryota</taxon>
        <taxon>Metazoa</taxon>
        <taxon>Chordata</taxon>
        <taxon>Tunicata</taxon>
        <taxon>Appendicularia</taxon>
        <taxon>Copelata</taxon>
        <taxon>Oikopleuridae</taxon>
        <taxon>Oikopleura</taxon>
    </lineage>
</organism>
<dbReference type="AlphaFoldDB" id="E4XYE0"/>
<dbReference type="Proteomes" id="UP000001307">
    <property type="component" value="Unassembled WGS sequence"/>
</dbReference>
<proteinExistence type="predicted"/>
<reference evidence="1" key="1">
    <citation type="journal article" date="2010" name="Science">
        <title>Plasticity of animal genome architecture unmasked by rapid evolution of a pelagic tunicate.</title>
        <authorList>
            <person name="Denoeud F."/>
            <person name="Henriet S."/>
            <person name="Mungpakdee S."/>
            <person name="Aury J.M."/>
            <person name="Da Silva C."/>
            <person name="Brinkmann H."/>
            <person name="Mikhaleva J."/>
            <person name="Olsen L.C."/>
            <person name="Jubin C."/>
            <person name="Canestro C."/>
            <person name="Bouquet J.M."/>
            <person name="Danks G."/>
            <person name="Poulain J."/>
            <person name="Campsteijn C."/>
            <person name="Adamski M."/>
            <person name="Cross I."/>
            <person name="Yadetie F."/>
            <person name="Muffato M."/>
            <person name="Louis A."/>
            <person name="Butcher S."/>
            <person name="Tsagkogeorga G."/>
            <person name="Konrad A."/>
            <person name="Singh S."/>
            <person name="Jensen M.F."/>
            <person name="Cong E.H."/>
            <person name="Eikeseth-Otteraa H."/>
            <person name="Noel B."/>
            <person name="Anthouard V."/>
            <person name="Porcel B.M."/>
            <person name="Kachouri-Lafond R."/>
            <person name="Nishino A."/>
            <person name="Ugolini M."/>
            <person name="Chourrout P."/>
            <person name="Nishida H."/>
            <person name="Aasland R."/>
            <person name="Huzurbazar S."/>
            <person name="Westhof E."/>
            <person name="Delsuc F."/>
            <person name="Lehrach H."/>
            <person name="Reinhardt R."/>
            <person name="Weissenbach J."/>
            <person name="Roy S.W."/>
            <person name="Artiguenave F."/>
            <person name="Postlethwait J.H."/>
            <person name="Manak J.R."/>
            <person name="Thompson E.M."/>
            <person name="Jaillon O."/>
            <person name="Du Pasquier L."/>
            <person name="Boudinot P."/>
            <person name="Liberles D.A."/>
            <person name="Volff J.N."/>
            <person name="Philippe H."/>
            <person name="Lenhard B."/>
            <person name="Roest Crollius H."/>
            <person name="Wincker P."/>
            <person name="Chourrout D."/>
        </authorList>
    </citation>
    <scope>NUCLEOTIDE SEQUENCE [LARGE SCALE GENOMIC DNA]</scope>
</reference>
<accession>E4XYE0</accession>